<dbReference type="EMBL" id="BKCP01003002">
    <property type="protein sequence ID" value="GER28713.1"/>
    <property type="molecule type" value="Genomic_DNA"/>
</dbReference>
<dbReference type="InterPro" id="IPR025610">
    <property type="entry name" value="MYC/MYB_N"/>
</dbReference>
<evidence type="ECO:0000313" key="4">
    <source>
        <dbReference type="EMBL" id="GER28713.1"/>
    </source>
</evidence>
<gene>
    <name evidence="4" type="ORF">STAS_04521</name>
</gene>
<keyword evidence="1" id="KW-0805">Transcription regulation</keyword>
<protein>
    <submittedName>
        <fullName evidence="4">Serine/threonine-protein kinase WNK (With NoLysine)-related</fullName>
    </submittedName>
</protein>
<dbReference type="OrthoDB" id="1745666at2759"/>
<organism evidence="4 5">
    <name type="scientific">Striga asiatica</name>
    <name type="common">Asiatic witchweed</name>
    <name type="synonym">Buchnera asiatica</name>
    <dbReference type="NCBI Taxonomy" id="4170"/>
    <lineage>
        <taxon>Eukaryota</taxon>
        <taxon>Viridiplantae</taxon>
        <taxon>Streptophyta</taxon>
        <taxon>Embryophyta</taxon>
        <taxon>Tracheophyta</taxon>
        <taxon>Spermatophyta</taxon>
        <taxon>Magnoliopsida</taxon>
        <taxon>eudicotyledons</taxon>
        <taxon>Gunneridae</taxon>
        <taxon>Pentapetalae</taxon>
        <taxon>asterids</taxon>
        <taxon>lamiids</taxon>
        <taxon>Lamiales</taxon>
        <taxon>Orobanchaceae</taxon>
        <taxon>Buchnereae</taxon>
        <taxon>Striga</taxon>
    </lineage>
</organism>
<dbReference type="PANTHER" id="PTHR46196">
    <property type="entry name" value="TRANSCRIPTION FACTOR BHLH155-LIKE ISOFORM X1-RELATED"/>
    <property type="match status" value="1"/>
</dbReference>
<sequence length="357" mass="39956">MLQQVHVVGEGGIKTIALISVEPWGVVQFGSTQKIPERKEFIEQVKKQLREVKVREKEPPSNSQNLESSTHLTSLLSPAVSSSSNDPIQIMSQFRDGVDDFLVEYNNSTTLFGSSSKQVFKNNASDCCSVLTSYWSHSASWPDQNVPLSDNVPTCLNDTLTPVVDHSSNTLFSKLGLHQFLNTSTTSSFSFGPNGEKKLLHPVFEDKMRRYTFDIKSAKKKAKAGIKPRHKNSQMIQDRLAELRDLIPSGHKGCEVEDQSMVCPLIVEDLDTPVQMLITILCEEGGFFLEIAEIIRGFGLNILKGVTEVREPSNIWANFIVQSEGARRMVFDVLTFDNGQMMGNQLHLLFLLVVNHR</sequence>
<dbReference type="Proteomes" id="UP000325081">
    <property type="component" value="Unassembled WGS sequence"/>
</dbReference>
<proteinExistence type="predicted"/>
<keyword evidence="4" id="KW-0808">Transferase</keyword>
<comment type="caution">
    <text evidence="4">The sequence shown here is derived from an EMBL/GenBank/DDBJ whole genome shotgun (WGS) entry which is preliminary data.</text>
</comment>
<feature type="domain" description="Transcription factor MYC/MYB N-terminal" evidence="3">
    <location>
        <begin position="11"/>
        <end position="47"/>
    </location>
</feature>
<keyword evidence="2" id="KW-0804">Transcription</keyword>
<dbReference type="PANTHER" id="PTHR46196:SF2">
    <property type="entry name" value="TRANSCRIPTION FACTOR BHLH157"/>
    <property type="match status" value="1"/>
</dbReference>
<evidence type="ECO:0000313" key="5">
    <source>
        <dbReference type="Proteomes" id="UP000325081"/>
    </source>
</evidence>
<evidence type="ECO:0000256" key="1">
    <source>
        <dbReference type="ARBA" id="ARBA00023015"/>
    </source>
</evidence>
<name>A0A5A7P795_STRAF</name>
<dbReference type="InterPro" id="IPR043561">
    <property type="entry name" value="LHW-like"/>
</dbReference>
<dbReference type="Pfam" id="PF14215">
    <property type="entry name" value="bHLH-MYC_N"/>
    <property type="match status" value="1"/>
</dbReference>
<evidence type="ECO:0000256" key="2">
    <source>
        <dbReference type="ARBA" id="ARBA00023163"/>
    </source>
</evidence>
<keyword evidence="5" id="KW-1185">Reference proteome</keyword>
<dbReference type="GO" id="GO:0016301">
    <property type="term" value="F:kinase activity"/>
    <property type="evidence" value="ECO:0007669"/>
    <property type="project" value="UniProtKB-KW"/>
</dbReference>
<keyword evidence="4" id="KW-0418">Kinase</keyword>
<reference evidence="5" key="1">
    <citation type="journal article" date="2019" name="Curr. Biol.">
        <title>Genome Sequence of Striga asiatica Provides Insight into the Evolution of Plant Parasitism.</title>
        <authorList>
            <person name="Yoshida S."/>
            <person name="Kim S."/>
            <person name="Wafula E.K."/>
            <person name="Tanskanen J."/>
            <person name="Kim Y.M."/>
            <person name="Honaas L."/>
            <person name="Yang Z."/>
            <person name="Spallek T."/>
            <person name="Conn C.E."/>
            <person name="Ichihashi Y."/>
            <person name="Cheong K."/>
            <person name="Cui S."/>
            <person name="Der J.P."/>
            <person name="Gundlach H."/>
            <person name="Jiao Y."/>
            <person name="Hori C."/>
            <person name="Ishida J.K."/>
            <person name="Kasahara H."/>
            <person name="Kiba T."/>
            <person name="Kim M.S."/>
            <person name="Koo N."/>
            <person name="Laohavisit A."/>
            <person name="Lee Y.H."/>
            <person name="Lumba S."/>
            <person name="McCourt P."/>
            <person name="Mortimer J.C."/>
            <person name="Mutuku J.M."/>
            <person name="Nomura T."/>
            <person name="Sasaki-Sekimoto Y."/>
            <person name="Seto Y."/>
            <person name="Wang Y."/>
            <person name="Wakatake T."/>
            <person name="Sakakibara H."/>
            <person name="Demura T."/>
            <person name="Yamaguchi S."/>
            <person name="Yoneyama K."/>
            <person name="Manabe R.I."/>
            <person name="Nelson D.C."/>
            <person name="Schulman A.H."/>
            <person name="Timko M.P."/>
            <person name="dePamphilis C.W."/>
            <person name="Choi D."/>
            <person name="Shirasu K."/>
        </authorList>
    </citation>
    <scope>NUCLEOTIDE SEQUENCE [LARGE SCALE GENOMIC DNA]</scope>
    <source>
        <strain evidence="5">cv. UVA1</strain>
    </source>
</reference>
<dbReference type="AlphaFoldDB" id="A0A5A7P795"/>
<dbReference type="GO" id="GO:0003700">
    <property type="term" value="F:DNA-binding transcription factor activity"/>
    <property type="evidence" value="ECO:0007669"/>
    <property type="project" value="InterPro"/>
</dbReference>
<evidence type="ECO:0000259" key="3">
    <source>
        <dbReference type="Pfam" id="PF14215"/>
    </source>
</evidence>
<accession>A0A5A7P795</accession>